<organism evidence="8 9">
    <name type="scientific">Flavihumibacter solisilvae</name>
    <dbReference type="NCBI Taxonomy" id="1349421"/>
    <lineage>
        <taxon>Bacteria</taxon>
        <taxon>Pseudomonadati</taxon>
        <taxon>Bacteroidota</taxon>
        <taxon>Chitinophagia</taxon>
        <taxon>Chitinophagales</taxon>
        <taxon>Chitinophagaceae</taxon>
        <taxon>Flavihumibacter</taxon>
    </lineage>
</organism>
<evidence type="ECO:0000256" key="4">
    <source>
        <dbReference type="ARBA" id="ARBA00022692"/>
    </source>
</evidence>
<keyword evidence="4 7" id="KW-0812">Transmembrane</keyword>
<proteinExistence type="inferred from homology"/>
<evidence type="ECO:0000256" key="6">
    <source>
        <dbReference type="ARBA" id="ARBA00023136"/>
    </source>
</evidence>
<evidence type="ECO:0000256" key="3">
    <source>
        <dbReference type="ARBA" id="ARBA00022475"/>
    </source>
</evidence>
<name>A0A0C1L3E6_9BACT</name>
<dbReference type="Proteomes" id="UP000031408">
    <property type="component" value="Unassembled WGS sequence"/>
</dbReference>
<dbReference type="STRING" id="1349421.OI18_14130"/>
<feature type="transmembrane region" description="Helical" evidence="7">
    <location>
        <begin position="108"/>
        <end position="127"/>
    </location>
</feature>
<keyword evidence="3" id="KW-1003">Cell membrane</keyword>
<dbReference type="AlphaFoldDB" id="A0A0C1L3E6"/>
<keyword evidence="9" id="KW-1185">Reference proteome</keyword>
<dbReference type="GO" id="GO:0005886">
    <property type="term" value="C:plasma membrane"/>
    <property type="evidence" value="ECO:0007669"/>
    <property type="project" value="UniProtKB-SubCell"/>
</dbReference>
<evidence type="ECO:0000256" key="5">
    <source>
        <dbReference type="ARBA" id="ARBA00022989"/>
    </source>
</evidence>
<evidence type="ECO:0000313" key="9">
    <source>
        <dbReference type="Proteomes" id="UP000031408"/>
    </source>
</evidence>
<evidence type="ECO:0000256" key="2">
    <source>
        <dbReference type="ARBA" id="ARBA00006679"/>
    </source>
</evidence>
<dbReference type="OrthoDB" id="680764at2"/>
<dbReference type="PANTHER" id="PTHR33452">
    <property type="entry name" value="OXIDOREDUCTASE CATD-RELATED"/>
    <property type="match status" value="1"/>
</dbReference>
<evidence type="ECO:0000256" key="1">
    <source>
        <dbReference type="ARBA" id="ARBA00004651"/>
    </source>
</evidence>
<accession>A0A0C1L3E6</accession>
<dbReference type="EMBL" id="JSVC01000015">
    <property type="protein sequence ID" value="KIC94126.1"/>
    <property type="molecule type" value="Genomic_DNA"/>
</dbReference>
<sequence length="144" mass="16073">MNITHRLQEGYVSTTDLVVTILRIALGIVILLKGIFFLSHSEYLGNLIRHTNFELKTQFWISYIAFAHLFGGVFIILGLITRFACAIQIPVLIGAVFFVNPAQGSQTSTFEIVLAIVVLILLVYFLIKGPGKVSMDESLKKFLL</sequence>
<dbReference type="InterPro" id="IPR051907">
    <property type="entry name" value="DoxX-like_oxidoreductase"/>
</dbReference>
<dbReference type="Pfam" id="PF07681">
    <property type="entry name" value="DoxX"/>
    <property type="match status" value="1"/>
</dbReference>
<comment type="subcellular location">
    <subcellularLocation>
        <location evidence="1">Cell membrane</location>
        <topology evidence="1">Multi-pass membrane protein</topology>
    </subcellularLocation>
</comment>
<dbReference type="PANTHER" id="PTHR33452:SF1">
    <property type="entry name" value="INNER MEMBRANE PROTEIN YPHA-RELATED"/>
    <property type="match status" value="1"/>
</dbReference>
<protein>
    <recommendedName>
        <fullName evidence="10">DoxX family protein</fullName>
    </recommendedName>
</protein>
<comment type="similarity">
    <text evidence="2">Belongs to the DoxX family.</text>
</comment>
<keyword evidence="6 7" id="KW-0472">Membrane</keyword>
<dbReference type="InterPro" id="IPR032808">
    <property type="entry name" value="DoxX"/>
</dbReference>
<reference evidence="8 9" key="1">
    <citation type="submission" date="2014-11" db="EMBL/GenBank/DDBJ databases">
        <title>Genome sequence of Flavihumibacter solisilvae 3-3.</title>
        <authorList>
            <person name="Zhou G."/>
            <person name="Li M."/>
            <person name="Wang G."/>
        </authorList>
    </citation>
    <scope>NUCLEOTIDE SEQUENCE [LARGE SCALE GENOMIC DNA]</scope>
    <source>
        <strain evidence="8 9">3-3</strain>
    </source>
</reference>
<gene>
    <name evidence="8" type="ORF">OI18_14130</name>
</gene>
<feature type="transmembrane region" description="Helical" evidence="7">
    <location>
        <begin position="59"/>
        <end position="77"/>
    </location>
</feature>
<feature type="transmembrane region" description="Helical" evidence="7">
    <location>
        <begin position="21"/>
        <end position="39"/>
    </location>
</feature>
<evidence type="ECO:0000313" key="8">
    <source>
        <dbReference type="EMBL" id="KIC94126.1"/>
    </source>
</evidence>
<comment type="caution">
    <text evidence="8">The sequence shown here is derived from an EMBL/GenBank/DDBJ whole genome shotgun (WGS) entry which is preliminary data.</text>
</comment>
<dbReference type="RefSeq" id="WP_039140754.1">
    <property type="nucleotide sequence ID" value="NZ_JSVC01000015.1"/>
</dbReference>
<feature type="transmembrane region" description="Helical" evidence="7">
    <location>
        <begin position="84"/>
        <end position="102"/>
    </location>
</feature>
<evidence type="ECO:0000256" key="7">
    <source>
        <dbReference type="SAM" id="Phobius"/>
    </source>
</evidence>
<keyword evidence="5 7" id="KW-1133">Transmembrane helix</keyword>
<evidence type="ECO:0008006" key="10">
    <source>
        <dbReference type="Google" id="ProtNLM"/>
    </source>
</evidence>